<dbReference type="GO" id="GO:0004252">
    <property type="term" value="F:serine-type endopeptidase activity"/>
    <property type="evidence" value="ECO:0007669"/>
    <property type="project" value="InterPro"/>
</dbReference>
<dbReference type="SMART" id="SM00020">
    <property type="entry name" value="Tryp_SPc"/>
    <property type="match status" value="1"/>
</dbReference>
<evidence type="ECO:0000256" key="6">
    <source>
        <dbReference type="ARBA" id="ARBA00023157"/>
    </source>
</evidence>
<accession>A0AAD7ZIZ4</accession>
<dbReference type="Gene3D" id="2.40.10.10">
    <property type="entry name" value="Trypsin-like serine proteases"/>
    <property type="match status" value="2"/>
</dbReference>
<dbReference type="Proteomes" id="UP001233999">
    <property type="component" value="Unassembled WGS sequence"/>
</dbReference>
<keyword evidence="6" id="KW-1015">Disulfide bond</keyword>
<dbReference type="PRINTS" id="PR00722">
    <property type="entry name" value="CHYMOTRYPSIN"/>
</dbReference>
<evidence type="ECO:0000313" key="11">
    <source>
        <dbReference type="Proteomes" id="UP001233999"/>
    </source>
</evidence>
<keyword evidence="3 8" id="KW-0645">Protease</keyword>
<dbReference type="CDD" id="cd00190">
    <property type="entry name" value="Tryp_SPc"/>
    <property type="match status" value="1"/>
</dbReference>
<feature type="domain" description="Peptidase S1" evidence="9">
    <location>
        <begin position="55"/>
        <end position="251"/>
    </location>
</feature>
<dbReference type="PANTHER" id="PTHR24264:SF65">
    <property type="entry name" value="SRCR DOMAIN-CONTAINING PROTEIN"/>
    <property type="match status" value="1"/>
</dbReference>
<reference evidence="10" key="2">
    <citation type="submission" date="2023-05" db="EMBL/GenBank/DDBJ databases">
        <authorList>
            <person name="Fouks B."/>
        </authorList>
    </citation>
    <scope>NUCLEOTIDE SEQUENCE</scope>
    <source>
        <strain evidence="10">Stay&amp;Tobe</strain>
        <tissue evidence="10">Testes</tissue>
    </source>
</reference>
<evidence type="ECO:0000313" key="10">
    <source>
        <dbReference type="EMBL" id="KAJ9581418.1"/>
    </source>
</evidence>
<dbReference type="Pfam" id="PF00089">
    <property type="entry name" value="Trypsin"/>
    <property type="match status" value="1"/>
</dbReference>
<evidence type="ECO:0000256" key="4">
    <source>
        <dbReference type="ARBA" id="ARBA00022801"/>
    </source>
</evidence>
<keyword evidence="2" id="KW-0964">Secreted</keyword>
<keyword evidence="11" id="KW-1185">Reference proteome</keyword>
<evidence type="ECO:0000256" key="8">
    <source>
        <dbReference type="RuleBase" id="RU363034"/>
    </source>
</evidence>
<protein>
    <recommendedName>
        <fullName evidence="9">Peptidase S1 domain-containing protein</fullName>
    </recommendedName>
</protein>
<evidence type="ECO:0000256" key="5">
    <source>
        <dbReference type="ARBA" id="ARBA00022825"/>
    </source>
</evidence>
<dbReference type="InterPro" id="IPR050127">
    <property type="entry name" value="Serine_Proteases_S1"/>
</dbReference>
<dbReference type="SUPFAM" id="SSF50494">
    <property type="entry name" value="Trypsin-like serine proteases"/>
    <property type="match status" value="1"/>
</dbReference>
<keyword evidence="4 8" id="KW-0378">Hydrolase</keyword>
<dbReference type="GO" id="GO:0006508">
    <property type="term" value="P:proteolysis"/>
    <property type="evidence" value="ECO:0007669"/>
    <property type="project" value="UniProtKB-KW"/>
</dbReference>
<gene>
    <name evidence="10" type="ORF">L9F63_023406</name>
</gene>
<sequence length="251" mass="28649">MGTPEEKKQCHLLDSVTRHRRRTPPQFSSLFLLRANARPSRSRWLQCYVKLTLPCQRCMAMDSALITKRHVLTAGHCIHNRKDLYMVRIADLNLKDDKDGATPVERLVEKSKVHPNYDPTTFVNDIGIIRLNEDVPFSDLVRPICLPLDAELQKRNFERNYPYLAGQERCKDALSRFKTARIDDNVLCAGYARGGKDACQGDSGGPLIFPRGDRAYLIGIVSYGYRCAEPGYPGVYTRVTKFTDWIQENLI</sequence>
<dbReference type="AlphaFoldDB" id="A0AAD7ZIZ4"/>
<dbReference type="FunFam" id="2.40.10.10:FF:000002">
    <property type="entry name" value="Transmembrane protease serine"/>
    <property type="match status" value="1"/>
</dbReference>
<proteinExistence type="inferred from homology"/>
<dbReference type="InterPro" id="IPR001254">
    <property type="entry name" value="Trypsin_dom"/>
</dbReference>
<evidence type="ECO:0000256" key="2">
    <source>
        <dbReference type="ARBA" id="ARBA00022525"/>
    </source>
</evidence>
<comment type="caution">
    <text evidence="10">The sequence shown here is derived from an EMBL/GenBank/DDBJ whole genome shotgun (WGS) entry which is preliminary data.</text>
</comment>
<dbReference type="FunFam" id="2.40.10.10:FF:000068">
    <property type="entry name" value="transmembrane protease serine 2"/>
    <property type="match status" value="1"/>
</dbReference>
<dbReference type="GO" id="GO:0005615">
    <property type="term" value="C:extracellular space"/>
    <property type="evidence" value="ECO:0007669"/>
    <property type="project" value="TreeGrafter"/>
</dbReference>
<name>A0AAD7ZIZ4_DIPPU</name>
<dbReference type="PROSITE" id="PS50240">
    <property type="entry name" value="TRYPSIN_DOM"/>
    <property type="match status" value="1"/>
</dbReference>
<comment type="subcellular location">
    <subcellularLocation>
        <location evidence="1">Secreted</location>
    </subcellularLocation>
</comment>
<dbReference type="InterPro" id="IPR018114">
    <property type="entry name" value="TRYPSIN_HIS"/>
</dbReference>
<keyword evidence="5 8" id="KW-0720">Serine protease</keyword>
<dbReference type="InterPro" id="IPR001314">
    <property type="entry name" value="Peptidase_S1A"/>
</dbReference>
<evidence type="ECO:0000256" key="3">
    <source>
        <dbReference type="ARBA" id="ARBA00022670"/>
    </source>
</evidence>
<dbReference type="PROSITE" id="PS00135">
    <property type="entry name" value="TRYPSIN_SER"/>
    <property type="match status" value="1"/>
</dbReference>
<dbReference type="InterPro" id="IPR009003">
    <property type="entry name" value="Peptidase_S1_PA"/>
</dbReference>
<evidence type="ECO:0000256" key="1">
    <source>
        <dbReference type="ARBA" id="ARBA00004613"/>
    </source>
</evidence>
<dbReference type="InterPro" id="IPR033116">
    <property type="entry name" value="TRYPSIN_SER"/>
</dbReference>
<evidence type="ECO:0000259" key="9">
    <source>
        <dbReference type="PROSITE" id="PS50240"/>
    </source>
</evidence>
<evidence type="ECO:0000256" key="7">
    <source>
        <dbReference type="ARBA" id="ARBA00024195"/>
    </source>
</evidence>
<reference evidence="10" key="1">
    <citation type="journal article" date="2023" name="IScience">
        <title>Live-bearing cockroach genome reveals convergent evolutionary mechanisms linked to viviparity in insects and beyond.</title>
        <authorList>
            <person name="Fouks B."/>
            <person name="Harrison M.C."/>
            <person name="Mikhailova A.A."/>
            <person name="Marchal E."/>
            <person name="English S."/>
            <person name="Carruthers M."/>
            <person name="Jennings E.C."/>
            <person name="Chiamaka E.L."/>
            <person name="Frigard R.A."/>
            <person name="Pippel M."/>
            <person name="Attardo G.M."/>
            <person name="Benoit J.B."/>
            <person name="Bornberg-Bauer E."/>
            <person name="Tobe S.S."/>
        </authorList>
    </citation>
    <scope>NUCLEOTIDE SEQUENCE</scope>
    <source>
        <strain evidence="10">Stay&amp;Tobe</strain>
    </source>
</reference>
<dbReference type="InterPro" id="IPR043504">
    <property type="entry name" value="Peptidase_S1_PA_chymotrypsin"/>
</dbReference>
<dbReference type="PANTHER" id="PTHR24264">
    <property type="entry name" value="TRYPSIN-RELATED"/>
    <property type="match status" value="1"/>
</dbReference>
<organism evidence="10 11">
    <name type="scientific">Diploptera punctata</name>
    <name type="common">Pacific beetle cockroach</name>
    <dbReference type="NCBI Taxonomy" id="6984"/>
    <lineage>
        <taxon>Eukaryota</taxon>
        <taxon>Metazoa</taxon>
        <taxon>Ecdysozoa</taxon>
        <taxon>Arthropoda</taxon>
        <taxon>Hexapoda</taxon>
        <taxon>Insecta</taxon>
        <taxon>Pterygota</taxon>
        <taxon>Neoptera</taxon>
        <taxon>Polyneoptera</taxon>
        <taxon>Dictyoptera</taxon>
        <taxon>Blattodea</taxon>
        <taxon>Blaberoidea</taxon>
        <taxon>Blaberidae</taxon>
        <taxon>Diplopterinae</taxon>
        <taxon>Diploptera</taxon>
    </lineage>
</organism>
<dbReference type="PROSITE" id="PS00134">
    <property type="entry name" value="TRYPSIN_HIS"/>
    <property type="match status" value="1"/>
</dbReference>
<comment type="similarity">
    <text evidence="7">Belongs to the peptidase S1 family. CLIP subfamily.</text>
</comment>
<dbReference type="EMBL" id="JASPKZ010007923">
    <property type="protein sequence ID" value="KAJ9581418.1"/>
    <property type="molecule type" value="Genomic_DNA"/>
</dbReference>